<keyword evidence="3" id="KW-1185">Reference proteome</keyword>
<dbReference type="OrthoDB" id="10257479at2759"/>
<dbReference type="PROSITE" id="PS51269">
    <property type="entry name" value="COMM"/>
    <property type="match status" value="1"/>
</dbReference>
<sequence length="198" mass="23170">MASVKEVFTSSFQLLAQQPDNVVKDFLKLTKHFMDKGPDTNLYNKAAEKLEIDEENIASIVKSICLMCVQSCKRKLTDVEIKESLTEYGFNEFKLEMIILFFESQKTYVQDILSSSAFVYPYFKELEWRFETDMGSRSLLHQTIPVITLRLDLEKNNFTESLFLQTNPLNLVHVKNTLEAALKQNQSQWIRKIRRKLK</sequence>
<evidence type="ECO:0000313" key="3">
    <source>
        <dbReference type="Proteomes" id="UP000325440"/>
    </source>
</evidence>
<dbReference type="Proteomes" id="UP000325440">
    <property type="component" value="Unassembled WGS sequence"/>
</dbReference>
<dbReference type="EMBL" id="CABPRJ010002369">
    <property type="protein sequence ID" value="VVC43439.1"/>
    <property type="molecule type" value="Genomic_DNA"/>
</dbReference>
<organism evidence="2 3">
    <name type="scientific">Cinara cedri</name>
    <dbReference type="NCBI Taxonomy" id="506608"/>
    <lineage>
        <taxon>Eukaryota</taxon>
        <taxon>Metazoa</taxon>
        <taxon>Ecdysozoa</taxon>
        <taxon>Arthropoda</taxon>
        <taxon>Hexapoda</taxon>
        <taxon>Insecta</taxon>
        <taxon>Pterygota</taxon>
        <taxon>Neoptera</taxon>
        <taxon>Paraneoptera</taxon>
        <taxon>Hemiptera</taxon>
        <taxon>Sternorrhyncha</taxon>
        <taxon>Aphidomorpha</taxon>
        <taxon>Aphidoidea</taxon>
        <taxon>Aphididae</taxon>
        <taxon>Lachninae</taxon>
        <taxon>Cinara</taxon>
    </lineage>
</organism>
<dbReference type="PANTHER" id="PTHR15857:SF0">
    <property type="entry name" value="COMM DOMAIN-CONTAINING PROTEIN 2"/>
    <property type="match status" value="1"/>
</dbReference>
<evidence type="ECO:0000313" key="2">
    <source>
        <dbReference type="EMBL" id="VVC43439.1"/>
    </source>
</evidence>
<accession>A0A5E4NID9</accession>
<evidence type="ECO:0000259" key="1">
    <source>
        <dbReference type="PROSITE" id="PS51269"/>
    </source>
</evidence>
<protein>
    <submittedName>
        <fullName evidence="2">COMM domain</fullName>
    </submittedName>
</protein>
<proteinExistence type="predicted"/>
<dbReference type="InterPro" id="IPR017920">
    <property type="entry name" value="COMM"/>
</dbReference>
<feature type="domain" description="COMM" evidence="1">
    <location>
        <begin position="122"/>
        <end position="189"/>
    </location>
</feature>
<dbReference type="InterPro" id="IPR037354">
    <property type="entry name" value="Commd2"/>
</dbReference>
<name>A0A5E4NID9_9HEMI</name>
<reference evidence="2 3" key="1">
    <citation type="submission" date="2019-08" db="EMBL/GenBank/DDBJ databases">
        <authorList>
            <person name="Alioto T."/>
            <person name="Alioto T."/>
            <person name="Gomez Garrido J."/>
        </authorList>
    </citation>
    <scope>NUCLEOTIDE SEQUENCE [LARGE SCALE GENOMIC DNA]</scope>
</reference>
<dbReference type="Pfam" id="PF07258">
    <property type="entry name" value="COMM_domain"/>
    <property type="match status" value="1"/>
</dbReference>
<dbReference type="AlphaFoldDB" id="A0A5E4NID9"/>
<dbReference type="PANTHER" id="PTHR15857">
    <property type="entry name" value="COMM DOMAIN CONTAINING PROTEIN 2"/>
    <property type="match status" value="1"/>
</dbReference>
<gene>
    <name evidence="2" type="ORF">CINCED_3A016017</name>
</gene>